<feature type="domain" description="DUF6788" evidence="1">
    <location>
        <begin position="6"/>
        <end position="57"/>
    </location>
</feature>
<dbReference type="Pfam" id="PF20586">
    <property type="entry name" value="DUF6788"/>
    <property type="match status" value="1"/>
</dbReference>
<dbReference type="InterPro" id="IPR046738">
    <property type="entry name" value="DUF6788"/>
</dbReference>
<dbReference type="AlphaFoldDB" id="A0A7C5SZA0"/>
<organism evidence="2">
    <name type="scientific">Thermocrinis ruber</name>
    <dbReference type="NCBI Taxonomy" id="75906"/>
    <lineage>
        <taxon>Bacteria</taxon>
        <taxon>Pseudomonadati</taxon>
        <taxon>Aquificota</taxon>
        <taxon>Aquificia</taxon>
        <taxon>Aquificales</taxon>
        <taxon>Aquificaceae</taxon>
        <taxon>Thermocrinis</taxon>
    </lineage>
</organism>
<comment type="caution">
    <text evidence="2">The sequence shown here is derived from an EMBL/GenBank/DDBJ whole genome shotgun (WGS) entry which is preliminary data.</text>
</comment>
<accession>A0A7C5SZA0</accession>
<evidence type="ECO:0000259" key="1">
    <source>
        <dbReference type="Pfam" id="PF20586"/>
    </source>
</evidence>
<dbReference type="EMBL" id="DSAC01000070">
    <property type="protein sequence ID" value="HHO74149.1"/>
    <property type="molecule type" value="Genomic_DNA"/>
</dbReference>
<name>A0A7C5SZA0_9AQUI</name>
<reference evidence="2" key="1">
    <citation type="journal article" date="2020" name="mSystems">
        <title>Genome- and Community-Level Interaction Insights into Carbon Utilization and Element Cycling Functions of Hydrothermarchaeota in Hydrothermal Sediment.</title>
        <authorList>
            <person name="Zhou Z."/>
            <person name="Liu Y."/>
            <person name="Xu W."/>
            <person name="Pan J."/>
            <person name="Luo Z.H."/>
            <person name="Li M."/>
        </authorList>
    </citation>
    <scope>NUCLEOTIDE SEQUENCE [LARGE SCALE GENOMIC DNA]</scope>
    <source>
        <strain evidence="2">SpSt-114</strain>
    </source>
</reference>
<proteinExistence type="predicted"/>
<evidence type="ECO:0000313" key="2">
    <source>
        <dbReference type="EMBL" id="HHO74149.1"/>
    </source>
</evidence>
<gene>
    <name evidence="2" type="ORF">ENN04_05845</name>
</gene>
<sequence length="107" mass="12544">MRGRVIKEILREYGLVFYVKYVYCGKEKCRSCPHGPYLYVSRREGGKVKSVYLGRADAGLLAKRDKILAKVMELAIEYERESERLEEDFRKKLSVLVQSLLQEEHLD</sequence>
<protein>
    <recommendedName>
        <fullName evidence="1">DUF6788 domain-containing protein</fullName>
    </recommendedName>
</protein>